<protein>
    <recommendedName>
        <fullName evidence="3">DUF465 domain-containing protein</fullName>
    </recommendedName>
</protein>
<dbReference type="AlphaFoldDB" id="A0A2C9DC75"/>
<gene>
    <name evidence="1" type="ORF">HDIA_3664</name>
</gene>
<evidence type="ECO:0000313" key="2">
    <source>
        <dbReference type="Proteomes" id="UP000223606"/>
    </source>
</evidence>
<accession>A0A2C9DC75</accession>
<evidence type="ECO:0000313" key="1">
    <source>
        <dbReference type="EMBL" id="SON57205.1"/>
    </source>
</evidence>
<dbReference type="Gene3D" id="6.10.280.50">
    <property type="match status" value="1"/>
</dbReference>
<dbReference type="Proteomes" id="UP000223606">
    <property type="component" value="Chromosome 1"/>
</dbReference>
<dbReference type="InterPro" id="IPR038444">
    <property type="entry name" value="DUF465_sf"/>
</dbReference>
<name>A0A2C9DC75_9HYPH</name>
<dbReference type="KEGG" id="hdi:HDIA_3664"/>
<dbReference type="Pfam" id="PF04325">
    <property type="entry name" value="DUF465"/>
    <property type="match status" value="1"/>
</dbReference>
<dbReference type="EMBL" id="LT960614">
    <property type="protein sequence ID" value="SON57205.1"/>
    <property type="molecule type" value="Genomic_DNA"/>
</dbReference>
<sequence>MSLQSHIEELERRHAALERQLEDVVHHPSVDEVKIRDLKRRKLHLKDEISKLLSGVSVRTALH</sequence>
<organism evidence="1 2">
    <name type="scientific">Hartmannibacter diazotrophicus</name>
    <dbReference type="NCBI Taxonomy" id="1482074"/>
    <lineage>
        <taxon>Bacteria</taxon>
        <taxon>Pseudomonadati</taxon>
        <taxon>Pseudomonadota</taxon>
        <taxon>Alphaproteobacteria</taxon>
        <taxon>Hyphomicrobiales</taxon>
        <taxon>Pleomorphomonadaceae</taxon>
        <taxon>Hartmannibacter</taxon>
    </lineage>
</organism>
<proteinExistence type="predicted"/>
<reference evidence="2" key="1">
    <citation type="submission" date="2017-09" db="EMBL/GenBank/DDBJ databases">
        <title>Genome sequence of Nannocystis excedens DSM 71.</title>
        <authorList>
            <person name="Blom J."/>
        </authorList>
    </citation>
    <scope>NUCLEOTIDE SEQUENCE [LARGE SCALE GENOMIC DNA]</scope>
    <source>
        <strain evidence="2">type strain: E19</strain>
    </source>
</reference>
<dbReference type="RefSeq" id="WP_099557495.1">
    <property type="nucleotide sequence ID" value="NZ_LT960614.1"/>
</dbReference>
<dbReference type="OrthoDB" id="7362854at2"/>
<dbReference type="InterPro" id="IPR007420">
    <property type="entry name" value="DUF465"/>
</dbReference>
<keyword evidence="2" id="KW-1185">Reference proteome</keyword>
<evidence type="ECO:0008006" key="3">
    <source>
        <dbReference type="Google" id="ProtNLM"/>
    </source>
</evidence>